<dbReference type="Gramene" id="Ma04_t18050.1">
    <property type="protein sequence ID" value="Ma04_p18050.1"/>
    <property type="gene ID" value="Ma04_g18050"/>
</dbReference>
<sequence length="210" mass="23911">MEFFTDAKVVRLRSFCNNYLLAAQDKSSVTQDADGSLVGTRWTVEVITNVKNKRRLRLRSWCGHYLAAVDPVLKQLPDPLSMNVEWEPVEGGLGFLFRCYLFRYLRVYDEDGLNDSVAVGIPWGRDSMECYLWHVEILERLPCPPPSRAAKASPSGIKVRWSHPKAALHDYDLLALGNLDSSWIVLFLKQWDYQETCSLSLSSRSPSALI</sequence>
<feature type="domain" description="DUF569" evidence="1">
    <location>
        <begin position="1"/>
        <end position="107"/>
    </location>
</feature>
<dbReference type="AlphaFoldDB" id="A0A804IQZ5"/>
<name>A0A804IQZ5_MUSAM</name>
<evidence type="ECO:0000259" key="1">
    <source>
        <dbReference type="Pfam" id="PF04601"/>
    </source>
</evidence>
<dbReference type="Proteomes" id="UP000012960">
    <property type="component" value="Unplaced"/>
</dbReference>
<proteinExistence type="predicted"/>
<reference evidence="3" key="2">
    <citation type="submission" date="2021-05" db="UniProtKB">
        <authorList>
            <consortium name="EnsemblPlants"/>
        </authorList>
    </citation>
    <scope>IDENTIFICATION</scope>
    <source>
        <strain evidence="3">subsp. malaccensis</strain>
    </source>
</reference>
<dbReference type="PANTHER" id="PTHR31205:SF69">
    <property type="entry name" value="ACTIN CROSS-LINKING PROTEIN (DUF569)"/>
    <property type="match status" value="1"/>
</dbReference>
<dbReference type="EMBL" id="HG996469">
    <property type="protein sequence ID" value="CAG1842619.1"/>
    <property type="molecule type" value="Genomic_DNA"/>
</dbReference>
<keyword evidence="4" id="KW-1185">Reference proteome</keyword>
<protein>
    <submittedName>
        <fullName evidence="2">(wild Malaysian banana) hypothetical protein</fullName>
    </submittedName>
</protein>
<gene>
    <name evidence="2" type="ORF">GSMUA_124140.1</name>
</gene>
<dbReference type="Gene3D" id="2.80.10.50">
    <property type="match status" value="1"/>
</dbReference>
<evidence type="ECO:0000313" key="4">
    <source>
        <dbReference type="Proteomes" id="UP000012960"/>
    </source>
</evidence>
<evidence type="ECO:0000313" key="2">
    <source>
        <dbReference type="EMBL" id="CAG1842619.1"/>
    </source>
</evidence>
<dbReference type="InParanoid" id="A0A804IQZ5"/>
<dbReference type="InterPro" id="IPR007679">
    <property type="entry name" value="DUF569"/>
</dbReference>
<reference evidence="2" key="1">
    <citation type="submission" date="2021-03" db="EMBL/GenBank/DDBJ databases">
        <authorList>
            <consortium name="Genoscope - CEA"/>
            <person name="William W."/>
        </authorList>
    </citation>
    <scope>NUCLEOTIDE SEQUENCE</scope>
    <source>
        <strain evidence="2">Doubled-haploid Pahang</strain>
    </source>
</reference>
<organism evidence="3 4">
    <name type="scientific">Musa acuminata subsp. malaccensis</name>
    <name type="common">Wild banana</name>
    <name type="synonym">Musa malaccensis</name>
    <dbReference type="NCBI Taxonomy" id="214687"/>
    <lineage>
        <taxon>Eukaryota</taxon>
        <taxon>Viridiplantae</taxon>
        <taxon>Streptophyta</taxon>
        <taxon>Embryophyta</taxon>
        <taxon>Tracheophyta</taxon>
        <taxon>Spermatophyta</taxon>
        <taxon>Magnoliopsida</taxon>
        <taxon>Liliopsida</taxon>
        <taxon>Zingiberales</taxon>
        <taxon>Musaceae</taxon>
        <taxon>Musa</taxon>
    </lineage>
</organism>
<evidence type="ECO:0000313" key="3">
    <source>
        <dbReference type="EnsemblPlants" id="Ma04_p18050.1"/>
    </source>
</evidence>
<accession>A0A804IQZ5</accession>
<dbReference type="Pfam" id="PF04601">
    <property type="entry name" value="DUF569"/>
    <property type="match status" value="1"/>
</dbReference>
<dbReference type="EnsemblPlants" id="Ma04_t18050.1">
    <property type="protein sequence ID" value="Ma04_p18050.1"/>
    <property type="gene ID" value="Ma04_g18050"/>
</dbReference>
<dbReference type="SUPFAM" id="SSF50405">
    <property type="entry name" value="Actin-crosslinking proteins"/>
    <property type="match status" value="1"/>
</dbReference>
<dbReference type="InterPro" id="IPR008999">
    <property type="entry name" value="Actin-crosslinking"/>
</dbReference>
<dbReference type="PANTHER" id="PTHR31205">
    <property type="entry name" value="ACTIN CROSS-LINKING PROTEIN (DUF569)"/>
    <property type="match status" value="1"/>
</dbReference>